<dbReference type="Gene3D" id="1.10.8.10">
    <property type="entry name" value="DNA helicase RuvA subunit, C-terminal domain"/>
    <property type="match status" value="1"/>
</dbReference>
<keyword evidence="1 4" id="KW-0489">Methyltransferase</keyword>
<dbReference type="SUPFAM" id="SSF53335">
    <property type="entry name" value="S-adenosyl-L-methionine-dependent methyltransferases"/>
    <property type="match status" value="1"/>
</dbReference>
<dbReference type="HAMAP" id="MF_02125">
    <property type="entry name" value="L3_methyltr_PrmB"/>
    <property type="match status" value="1"/>
</dbReference>
<dbReference type="EMBL" id="JAGSOY010000039">
    <property type="protein sequence ID" value="MBU2712475.1"/>
    <property type="molecule type" value="Genomic_DNA"/>
</dbReference>
<dbReference type="GO" id="GO:0008168">
    <property type="term" value="F:methyltransferase activity"/>
    <property type="evidence" value="ECO:0007669"/>
    <property type="project" value="UniProtKB-KW"/>
</dbReference>
<proteinExistence type="inferred from homology"/>
<keyword evidence="3 4" id="KW-0949">S-adenosyl-L-methionine</keyword>
<dbReference type="PROSITE" id="PS00092">
    <property type="entry name" value="N6_MTASE"/>
    <property type="match status" value="1"/>
</dbReference>
<dbReference type="RefSeq" id="WP_215820704.1">
    <property type="nucleotide sequence ID" value="NZ_JAGSOY010000039.1"/>
</dbReference>
<keyword evidence="6" id="KW-0687">Ribonucleoprotein</keyword>
<feature type="domain" description="Methyltransferase small" evidence="5">
    <location>
        <begin position="131"/>
        <end position="215"/>
    </location>
</feature>
<organism evidence="6 7">
    <name type="scientific">Zooshikella harenae</name>
    <dbReference type="NCBI Taxonomy" id="2827238"/>
    <lineage>
        <taxon>Bacteria</taxon>
        <taxon>Pseudomonadati</taxon>
        <taxon>Pseudomonadota</taxon>
        <taxon>Gammaproteobacteria</taxon>
        <taxon>Oceanospirillales</taxon>
        <taxon>Zooshikellaceae</taxon>
        <taxon>Zooshikella</taxon>
    </lineage>
</organism>
<evidence type="ECO:0000256" key="1">
    <source>
        <dbReference type="ARBA" id="ARBA00022603"/>
    </source>
</evidence>
<evidence type="ECO:0000313" key="6">
    <source>
        <dbReference type="EMBL" id="MBU2712475.1"/>
    </source>
</evidence>
<keyword evidence="6" id="KW-0689">Ribosomal protein</keyword>
<dbReference type="InterPro" id="IPR004556">
    <property type="entry name" value="HemK-like"/>
</dbReference>
<keyword evidence="2 4" id="KW-0808">Transferase</keyword>
<dbReference type="PANTHER" id="PTHR47806">
    <property type="entry name" value="50S RIBOSOMAL PROTEIN L3 GLUTAMINE METHYLTRANSFERASE"/>
    <property type="match status" value="1"/>
</dbReference>
<evidence type="ECO:0000256" key="3">
    <source>
        <dbReference type="ARBA" id="ARBA00022691"/>
    </source>
</evidence>
<dbReference type="CDD" id="cd02440">
    <property type="entry name" value="AdoMet_MTases"/>
    <property type="match status" value="1"/>
</dbReference>
<keyword evidence="7" id="KW-1185">Reference proteome</keyword>
<dbReference type="InterPro" id="IPR017127">
    <property type="entry name" value="Ribosome_uL3_MTase"/>
</dbReference>
<comment type="catalytic activity">
    <reaction evidence="4">
        <text>L-glutaminyl-[ribosomal protein uL3] + S-adenosyl-L-methionine = N(5)-methyl-L-glutaminyl-[ribosomal protein uL3] + S-adenosyl-L-homocysteine + H(+)</text>
        <dbReference type="Rhea" id="RHEA:45020"/>
        <dbReference type="Rhea" id="RHEA-COMP:11063"/>
        <dbReference type="Rhea" id="RHEA-COMP:11064"/>
        <dbReference type="ChEBI" id="CHEBI:15378"/>
        <dbReference type="ChEBI" id="CHEBI:30011"/>
        <dbReference type="ChEBI" id="CHEBI:57856"/>
        <dbReference type="ChEBI" id="CHEBI:59789"/>
        <dbReference type="ChEBI" id="CHEBI:61891"/>
        <dbReference type="EC" id="2.1.1.298"/>
    </reaction>
</comment>
<dbReference type="PANTHER" id="PTHR47806:SF1">
    <property type="entry name" value="RIBOSOMAL PROTEIN UL3 GLUTAMINE METHYLTRANSFERASE"/>
    <property type="match status" value="1"/>
</dbReference>
<dbReference type="Proteomes" id="UP000690515">
    <property type="component" value="Unassembled WGS sequence"/>
</dbReference>
<dbReference type="InterPro" id="IPR029063">
    <property type="entry name" value="SAM-dependent_MTases_sf"/>
</dbReference>
<dbReference type="EC" id="2.1.1.298" evidence="4"/>
<reference evidence="6 7" key="1">
    <citation type="submission" date="2021-04" db="EMBL/GenBank/DDBJ databases">
        <authorList>
            <person name="Pira H."/>
            <person name="Risdian C."/>
            <person name="Wink J."/>
        </authorList>
    </citation>
    <scope>NUCLEOTIDE SEQUENCE [LARGE SCALE GENOMIC DNA]</scope>
    <source>
        <strain evidence="6 7">WH53</strain>
    </source>
</reference>
<evidence type="ECO:0000256" key="4">
    <source>
        <dbReference type="HAMAP-Rule" id="MF_02125"/>
    </source>
</evidence>
<dbReference type="NCBIfam" id="TIGR03533">
    <property type="entry name" value="L3_gln_methyl"/>
    <property type="match status" value="1"/>
</dbReference>
<dbReference type="InterPro" id="IPR007848">
    <property type="entry name" value="Small_mtfrase_dom"/>
</dbReference>
<protein>
    <recommendedName>
        <fullName evidence="4">Ribosomal protein uL3 glutamine methyltransferase</fullName>
        <shortName evidence="4">uL3 MTase</shortName>
        <ecNumber evidence="4">2.1.1.298</ecNumber>
    </recommendedName>
    <alternativeName>
        <fullName evidence="4">N5-glutamine methyltransferase PrmB</fullName>
    </alternativeName>
</protein>
<dbReference type="Gene3D" id="3.40.50.150">
    <property type="entry name" value="Vaccinia Virus protein VP39"/>
    <property type="match status" value="1"/>
</dbReference>
<dbReference type="NCBIfam" id="TIGR00536">
    <property type="entry name" value="hemK_fam"/>
    <property type="match status" value="1"/>
</dbReference>
<comment type="function">
    <text evidence="4">Methylates ribosomal protein uL3 on a specific glutamine residue.</text>
</comment>
<evidence type="ECO:0000259" key="5">
    <source>
        <dbReference type="Pfam" id="PF05175"/>
    </source>
</evidence>
<comment type="similarity">
    <text evidence="4">Belongs to the protein N5-glutamine methyltransferase family. PrmB subfamily.</text>
</comment>
<comment type="caution">
    <text evidence="6">The sequence shown here is derived from an EMBL/GenBank/DDBJ whole genome shotgun (WGS) entry which is preliminary data.</text>
</comment>
<evidence type="ECO:0000256" key="2">
    <source>
        <dbReference type="ARBA" id="ARBA00022679"/>
    </source>
</evidence>
<dbReference type="PIRSF" id="PIRSF037167">
    <property type="entry name" value="Mtase_YfcB_prd"/>
    <property type="match status" value="1"/>
</dbReference>
<dbReference type="GO" id="GO:0005840">
    <property type="term" value="C:ribosome"/>
    <property type="evidence" value="ECO:0007669"/>
    <property type="project" value="UniProtKB-KW"/>
</dbReference>
<evidence type="ECO:0000313" key="7">
    <source>
        <dbReference type="Proteomes" id="UP000690515"/>
    </source>
</evidence>
<name>A0ABS5ZEQ8_9GAMM</name>
<sequence>MVGQQKLAFDGLETVRDFIRWAYSRFNEAELFYGHGSDNGWDEAVHLVLQSLHLPWDIDQRVLDSRLTLEERTHVADLVSRRVIERIPSAYLVNQAWFCGLPFYVDERVLVPRSPIAELIDQHFQPWLGEQAVSRVLDMCTGSGCIGIAAAYAFPEAEVVLSDIDHDALQVATINIDKHELDDRVTAIEADLFQGIPLQLFDIIVSNPPYVDAEDLSDMPPEFHHEPEHGLASGEDGLFHTLQILAQAADYLTEQGLLIVEVGNSQWALQDKFPQVPFNWLAFEHGGDGVFLLEAEQCRQFQADFKQALSDF</sequence>
<dbReference type="InterPro" id="IPR002052">
    <property type="entry name" value="DNA_methylase_N6_adenine_CS"/>
</dbReference>
<dbReference type="Pfam" id="PF05175">
    <property type="entry name" value="MTS"/>
    <property type="match status" value="1"/>
</dbReference>
<gene>
    <name evidence="4 6" type="primary">prmB</name>
    <name evidence="6" type="ORF">KCG35_15515</name>
</gene>
<accession>A0ABS5ZEQ8</accession>
<dbReference type="GO" id="GO:0032259">
    <property type="term" value="P:methylation"/>
    <property type="evidence" value="ECO:0007669"/>
    <property type="project" value="UniProtKB-KW"/>
</dbReference>